<evidence type="ECO:0000313" key="6">
    <source>
        <dbReference type="Proteomes" id="UP000251960"/>
    </source>
</evidence>
<proteinExistence type="predicted"/>
<evidence type="ECO:0000256" key="4">
    <source>
        <dbReference type="SAM" id="SignalP"/>
    </source>
</evidence>
<dbReference type="ExpressionAtlas" id="A0A3L6DPL1">
    <property type="expression patterns" value="baseline and differential"/>
</dbReference>
<comment type="caution">
    <text evidence="5">The sequence shown here is derived from an EMBL/GenBank/DDBJ whole genome shotgun (WGS) entry which is preliminary data.</text>
</comment>
<evidence type="ECO:0000256" key="3">
    <source>
        <dbReference type="SAM" id="MobiDB-lite"/>
    </source>
</evidence>
<protein>
    <submittedName>
        <fullName evidence="5">Protein OSB2, chloroplastic</fullName>
    </submittedName>
</protein>
<evidence type="ECO:0000313" key="5">
    <source>
        <dbReference type="EMBL" id="PWZ10611.1"/>
    </source>
</evidence>
<dbReference type="InterPro" id="IPR011344">
    <property type="entry name" value="ssDNA-bd"/>
</dbReference>
<feature type="region of interest" description="Disordered" evidence="3">
    <location>
        <begin position="26"/>
        <end position="67"/>
    </location>
</feature>
<reference evidence="5 6" key="1">
    <citation type="journal article" date="2018" name="Nat. Genet.">
        <title>Extensive intraspecific gene order and gene structural variations between Mo17 and other maize genomes.</title>
        <authorList>
            <person name="Sun S."/>
            <person name="Zhou Y."/>
            <person name="Chen J."/>
            <person name="Shi J."/>
            <person name="Zhao H."/>
            <person name="Zhao H."/>
            <person name="Song W."/>
            <person name="Zhang M."/>
            <person name="Cui Y."/>
            <person name="Dong X."/>
            <person name="Liu H."/>
            <person name="Ma X."/>
            <person name="Jiao Y."/>
            <person name="Wang B."/>
            <person name="Wei X."/>
            <person name="Stein J.C."/>
            <person name="Glaubitz J.C."/>
            <person name="Lu F."/>
            <person name="Yu G."/>
            <person name="Liang C."/>
            <person name="Fengler K."/>
            <person name="Li B."/>
            <person name="Rafalski A."/>
            <person name="Schnable P.S."/>
            <person name="Ware D.H."/>
            <person name="Buckler E.S."/>
            <person name="Lai J."/>
        </authorList>
    </citation>
    <scope>NUCLEOTIDE SEQUENCE [LARGE SCALE GENOMIC DNA]</scope>
    <source>
        <strain evidence="6">cv. Missouri 17</strain>
        <tissue evidence="5">Seedling</tissue>
    </source>
</reference>
<dbReference type="EMBL" id="NCVQ01000009">
    <property type="protein sequence ID" value="PWZ10611.1"/>
    <property type="molecule type" value="Genomic_DNA"/>
</dbReference>
<dbReference type="Gene3D" id="2.40.50.140">
    <property type="entry name" value="Nucleic acid-binding proteins"/>
    <property type="match status" value="1"/>
</dbReference>
<evidence type="ECO:0000256" key="1">
    <source>
        <dbReference type="ARBA" id="ARBA00023125"/>
    </source>
</evidence>
<accession>A0A3L6DPL1</accession>
<dbReference type="PROSITE" id="PS50935">
    <property type="entry name" value="SSB"/>
    <property type="match status" value="1"/>
</dbReference>
<dbReference type="EMBL" id="NCVQ01000009">
    <property type="protein sequence ID" value="PWZ10610.1"/>
    <property type="molecule type" value="Genomic_DNA"/>
</dbReference>
<dbReference type="FunFam" id="2.40.50.140:FF:000330">
    <property type="entry name" value="Protein OSB2 chloroplastic"/>
    <property type="match status" value="1"/>
</dbReference>
<dbReference type="GO" id="GO:0003697">
    <property type="term" value="F:single-stranded DNA binding"/>
    <property type="evidence" value="ECO:0007669"/>
    <property type="project" value="InterPro"/>
</dbReference>
<dbReference type="PANTHER" id="PTHR10302:SF23">
    <property type="entry name" value="PROTEIN OSB4, CHLOROPLASTIC"/>
    <property type="match status" value="1"/>
</dbReference>
<gene>
    <name evidence="5" type="ORF">Zm00014a_005824</name>
</gene>
<dbReference type="InterPro" id="IPR012340">
    <property type="entry name" value="NA-bd_OB-fold"/>
</dbReference>
<name>A0A3L6DPL1_MAIZE</name>
<dbReference type="Proteomes" id="UP000251960">
    <property type="component" value="Chromosome 8"/>
</dbReference>
<evidence type="ECO:0000256" key="2">
    <source>
        <dbReference type="PROSITE-ProRule" id="PRU00252"/>
    </source>
</evidence>
<accession>A0A3L6DSN3</accession>
<dbReference type="PANTHER" id="PTHR10302">
    <property type="entry name" value="SINGLE-STRANDED DNA-BINDING PROTEIN"/>
    <property type="match status" value="1"/>
</dbReference>
<dbReference type="SUPFAM" id="SSF50249">
    <property type="entry name" value="Nucleic acid-binding proteins"/>
    <property type="match status" value="1"/>
</dbReference>
<dbReference type="AlphaFoldDB" id="A0A3L6DPL1"/>
<dbReference type="InterPro" id="IPR000424">
    <property type="entry name" value="Primosome_PriB/ssb"/>
</dbReference>
<keyword evidence="4" id="KW-0732">Signal</keyword>
<feature type="chain" id="PRO_5036083753" evidence="4">
    <location>
        <begin position="27"/>
        <end position="454"/>
    </location>
</feature>
<feature type="signal peptide" evidence="4">
    <location>
        <begin position="1"/>
        <end position="26"/>
    </location>
</feature>
<keyword evidence="1 2" id="KW-0238">DNA-binding</keyword>
<organism evidence="5">
    <name type="scientific">Zea mays</name>
    <name type="common">Maize</name>
    <dbReference type="NCBI Taxonomy" id="4577"/>
    <lineage>
        <taxon>Eukaryota</taxon>
        <taxon>Viridiplantae</taxon>
        <taxon>Streptophyta</taxon>
        <taxon>Embryophyta</taxon>
        <taxon>Tracheophyta</taxon>
        <taxon>Spermatophyta</taxon>
        <taxon>Magnoliopsida</taxon>
        <taxon>Liliopsida</taxon>
        <taxon>Poales</taxon>
        <taxon>Poaceae</taxon>
        <taxon>PACMAD clade</taxon>
        <taxon>Panicoideae</taxon>
        <taxon>Andropogonodae</taxon>
        <taxon>Andropogoneae</taxon>
        <taxon>Tripsacinae</taxon>
        <taxon>Zea</taxon>
    </lineage>
</organism>
<dbReference type="GO" id="GO:0006260">
    <property type="term" value="P:DNA replication"/>
    <property type="evidence" value="ECO:0007669"/>
    <property type="project" value="InterPro"/>
</dbReference>
<sequence>MHHHFLSRLLTHRLLLPAATSPYAATLSTPPRRAYARRAKPPPAGDSGDHAAASSPVAPPPPPDSEAKAAFQREKLSGELPRPPTVPFQPRVANAVHLVGTICAPVHMQRLPDGRFSAVSVLVHDRGINSPKFWVPIVFKDNWAQIAASHLKENDLVYVSGKLTCDGPPFKLADGEANIQASPLGTGSDQVRYLAWSWLRKRLSSVRLLRPAKLVGISPLRLLMERSSDWRLARASSSGGIFLFLMMDGVGYSGYKNKADKLNKLWNDVISRPQDWIDNRPLKKTGSRSPKYPDFKNKVSDEVLWLDSAPTSVLEKLDDLVFALCYFRFWVLIELAGTSTNWRNMKSPDASAVSKQRLEGGTKTVWRNMKSPDASAVSKQRLEEDLWRDLVNNPANWWDNRSDKPTLKHPDFKNKDSGQALWIGTKSPRWAVDALPSLNFKGGSKGTRKETLLS</sequence>